<feature type="region of interest" description="Disordered" evidence="1">
    <location>
        <begin position="50"/>
        <end position="69"/>
    </location>
</feature>
<name>A0A7K0DAI9_9NOCA</name>
<dbReference type="Proteomes" id="UP000438448">
    <property type="component" value="Unassembled WGS sequence"/>
</dbReference>
<sequence length="83" mass="9244">MLLHFEKCDAALPGYRDVKRRLEKHLPDYDKSALRFSDFVAGLADAVGRAKTRSGTAGDEHRNNPSTGVWKLVELMSDESPQA</sequence>
<accession>A0A7K0DAI9</accession>
<evidence type="ECO:0000256" key="1">
    <source>
        <dbReference type="SAM" id="MobiDB-lite"/>
    </source>
</evidence>
<gene>
    <name evidence="2" type="ORF">NRB20_59180</name>
</gene>
<protein>
    <submittedName>
        <fullName evidence="2">Uncharacterized protein</fullName>
    </submittedName>
</protein>
<reference evidence="2 3" key="1">
    <citation type="submission" date="2019-10" db="EMBL/GenBank/DDBJ databases">
        <title>Nocardia macrotermitis sp. nov. and Nocardia aurantia sp. nov., isolated from the gut of fungus growing-termite Macrotermes natalensis.</title>
        <authorList>
            <person name="Benndorf R."/>
            <person name="Schwitalla J."/>
            <person name="Martin K."/>
            <person name="De Beer W."/>
            <person name="Kaster A.-K."/>
            <person name="Vollmers J."/>
            <person name="Poulsen M."/>
            <person name="Beemelmanns C."/>
        </authorList>
    </citation>
    <scope>NUCLEOTIDE SEQUENCE [LARGE SCALE GENOMIC DNA]</scope>
    <source>
        <strain evidence="2 3">RB20</strain>
    </source>
</reference>
<dbReference type="AlphaFoldDB" id="A0A7K0DAI9"/>
<dbReference type="EMBL" id="WEGK01000015">
    <property type="protein sequence ID" value="MQY22796.1"/>
    <property type="molecule type" value="Genomic_DNA"/>
</dbReference>
<proteinExistence type="predicted"/>
<organism evidence="2 3">
    <name type="scientific">Nocardia macrotermitis</name>
    <dbReference type="NCBI Taxonomy" id="2585198"/>
    <lineage>
        <taxon>Bacteria</taxon>
        <taxon>Bacillati</taxon>
        <taxon>Actinomycetota</taxon>
        <taxon>Actinomycetes</taxon>
        <taxon>Mycobacteriales</taxon>
        <taxon>Nocardiaceae</taxon>
        <taxon>Nocardia</taxon>
    </lineage>
</organism>
<comment type="caution">
    <text evidence="2">The sequence shown here is derived from an EMBL/GenBank/DDBJ whole genome shotgun (WGS) entry which is preliminary data.</text>
</comment>
<keyword evidence="3" id="KW-1185">Reference proteome</keyword>
<dbReference type="Pfam" id="PF13707">
    <property type="entry name" value="RloB"/>
    <property type="match status" value="1"/>
</dbReference>
<dbReference type="InterPro" id="IPR025591">
    <property type="entry name" value="RloB"/>
</dbReference>
<evidence type="ECO:0000313" key="2">
    <source>
        <dbReference type="EMBL" id="MQY22796.1"/>
    </source>
</evidence>
<evidence type="ECO:0000313" key="3">
    <source>
        <dbReference type="Proteomes" id="UP000438448"/>
    </source>
</evidence>